<sequence length="175" mass="19546">MDDYEDDDGPAPEDLDEDSPEARVWLLLQLINPGDEETAVAQFVTYQEALGDPAYSGLEPVWVLRDLIDWQSGFFVDGDDVTGAIDAIEQLVSRWRLWIDWGVEDAGDEEFLARAEVPELVSIAYDQLRSRGYTLWTWQTGSDACAGWITRSTDDEAMQALAIELGIDLRAGNGE</sequence>
<evidence type="ECO:0000313" key="3">
    <source>
        <dbReference type="Proteomes" id="UP000267049"/>
    </source>
</evidence>
<gene>
    <name evidence="2" type="ORF">EER27_14835</name>
</gene>
<dbReference type="Proteomes" id="UP000267049">
    <property type="component" value="Unassembled WGS sequence"/>
</dbReference>
<reference evidence="2 3" key="1">
    <citation type="submission" date="2018-11" db="EMBL/GenBank/DDBJ databases">
        <title>Lysobacter cryohumiis sp. nov., isolated from soil in the Tianshan Mountains, Xinjiang, China.</title>
        <authorList>
            <person name="Luo Y."/>
            <person name="Sheng H."/>
        </authorList>
    </citation>
    <scope>NUCLEOTIDE SEQUENCE [LARGE SCALE GENOMIC DNA]</scope>
    <source>
        <strain evidence="2 3">ZS60</strain>
    </source>
</reference>
<dbReference type="EMBL" id="RIBS01000009">
    <property type="protein sequence ID" value="RNF82192.1"/>
    <property type="molecule type" value="Genomic_DNA"/>
</dbReference>
<feature type="domain" description="DUF6630" evidence="1">
    <location>
        <begin position="24"/>
        <end position="171"/>
    </location>
</feature>
<organism evidence="2 3">
    <name type="scientific">Montanilutibacter psychrotolerans</name>
    <dbReference type="NCBI Taxonomy" id="1327343"/>
    <lineage>
        <taxon>Bacteria</taxon>
        <taxon>Pseudomonadati</taxon>
        <taxon>Pseudomonadota</taxon>
        <taxon>Gammaproteobacteria</taxon>
        <taxon>Lysobacterales</taxon>
        <taxon>Lysobacteraceae</taxon>
        <taxon>Montanilutibacter</taxon>
    </lineage>
</organism>
<name>A0A3M8STX1_9GAMM</name>
<dbReference type="AlphaFoldDB" id="A0A3M8STX1"/>
<proteinExistence type="predicted"/>
<protein>
    <recommendedName>
        <fullName evidence="1">DUF6630 domain-containing protein</fullName>
    </recommendedName>
</protein>
<evidence type="ECO:0000313" key="2">
    <source>
        <dbReference type="EMBL" id="RNF82192.1"/>
    </source>
</evidence>
<dbReference type="Pfam" id="PF20335">
    <property type="entry name" value="DUF6630"/>
    <property type="match status" value="1"/>
</dbReference>
<evidence type="ECO:0000259" key="1">
    <source>
        <dbReference type="Pfam" id="PF20335"/>
    </source>
</evidence>
<dbReference type="RefSeq" id="WP_123088919.1">
    <property type="nucleotide sequence ID" value="NZ_RIBS01000009.1"/>
</dbReference>
<dbReference type="InterPro" id="IPR046582">
    <property type="entry name" value="DUF6630"/>
</dbReference>
<dbReference type="OrthoDB" id="8969087at2"/>
<keyword evidence="3" id="KW-1185">Reference proteome</keyword>
<comment type="caution">
    <text evidence="2">The sequence shown here is derived from an EMBL/GenBank/DDBJ whole genome shotgun (WGS) entry which is preliminary data.</text>
</comment>
<accession>A0A3M8STX1</accession>